<dbReference type="AlphaFoldDB" id="E6PXS0"/>
<name>E6PXS0_9ZZZZ</name>
<sequence length="232" mass="26343">MTLLEHCRTVRSQIEGRNALRLAHREAEAFRKRAEELKGAREEIATELDRLIVLSDKGVTIQKPPIPATARELLGQFSTALASDSPDMGKDFGRLKRAVDKVSREVSSASSKALESVNRDLPAIEESYLRQVEQIPGYAEKVANIRQRRDALLRNLDLKSMNAQSLAEFLDKRDQLRSLADQLNPEDFPKEVLDFFRASRQGGAPLEKFTTVVREWLDQRGQLKNVRVIIQH</sequence>
<protein>
    <submittedName>
        <fullName evidence="2">Uncharacterized protein</fullName>
    </submittedName>
</protein>
<evidence type="ECO:0000313" key="2">
    <source>
        <dbReference type="EMBL" id="CBH99729.1"/>
    </source>
</evidence>
<comment type="caution">
    <text evidence="2">The sequence shown here is derived from an EMBL/GenBank/DDBJ whole genome shotgun (WGS) entry which is preliminary data.</text>
</comment>
<feature type="coiled-coil region" evidence="1">
    <location>
        <begin position="20"/>
        <end position="47"/>
    </location>
</feature>
<keyword evidence="1" id="KW-0175">Coiled coil</keyword>
<accession>E6PXS0</accession>
<evidence type="ECO:0000256" key="1">
    <source>
        <dbReference type="SAM" id="Coils"/>
    </source>
</evidence>
<gene>
    <name evidence="2" type="ORF">CARN3_0675</name>
</gene>
<dbReference type="EMBL" id="CABN01000046">
    <property type="protein sequence ID" value="CBH99729.1"/>
    <property type="molecule type" value="Genomic_DNA"/>
</dbReference>
<proteinExistence type="predicted"/>
<organism evidence="2">
    <name type="scientific">mine drainage metagenome</name>
    <dbReference type="NCBI Taxonomy" id="410659"/>
    <lineage>
        <taxon>unclassified sequences</taxon>
        <taxon>metagenomes</taxon>
        <taxon>ecological metagenomes</taxon>
    </lineage>
</organism>
<reference evidence="2" key="1">
    <citation type="submission" date="2009-10" db="EMBL/GenBank/DDBJ databases">
        <title>Diversity of trophic interactions inside an arsenic-rich microbial ecosystem.</title>
        <authorList>
            <person name="Bertin P.N."/>
            <person name="Heinrich-Salmeron A."/>
            <person name="Pelletier E."/>
            <person name="Goulhen-Chollet F."/>
            <person name="Arsene-Ploetze F."/>
            <person name="Gallien S."/>
            <person name="Calteau A."/>
            <person name="Vallenet D."/>
            <person name="Casiot C."/>
            <person name="Chane-Woon-Ming B."/>
            <person name="Giloteaux L."/>
            <person name="Barakat M."/>
            <person name="Bonnefoy V."/>
            <person name="Bruneel O."/>
            <person name="Chandler M."/>
            <person name="Cleiss J."/>
            <person name="Duran R."/>
            <person name="Elbaz-Poulichet F."/>
            <person name="Fonknechten N."/>
            <person name="Lauga B."/>
            <person name="Mornico D."/>
            <person name="Ortet P."/>
            <person name="Schaeffer C."/>
            <person name="Siguier P."/>
            <person name="Alexander Thil Smith A."/>
            <person name="Van Dorsselaer A."/>
            <person name="Weissenbach J."/>
            <person name="Medigue C."/>
            <person name="Le Paslier D."/>
        </authorList>
    </citation>
    <scope>NUCLEOTIDE SEQUENCE</scope>
</reference>